<sequence>MVSQEDRSAIITHHKRGMPIPEIAKLLKFHRKQVHRVASPAFPRNRKAQGPSTKRKTADYKNSSAEKQGQTEDPAESTEKYS</sequence>
<name>A0A4U5MMW3_STECR</name>
<evidence type="ECO:0000256" key="1">
    <source>
        <dbReference type="SAM" id="MobiDB-lite"/>
    </source>
</evidence>
<evidence type="ECO:0000313" key="3">
    <source>
        <dbReference type="Proteomes" id="UP000298663"/>
    </source>
</evidence>
<protein>
    <submittedName>
        <fullName evidence="2">Uncharacterized protein</fullName>
    </submittedName>
</protein>
<dbReference type="AlphaFoldDB" id="A0A4U5MMW3"/>
<accession>A0A4U5MMW3</accession>
<dbReference type="InterPro" id="IPR036388">
    <property type="entry name" value="WH-like_DNA-bd_sf"/>
</dbReference>
<keyword evidence="3" id="KW-1185">Reference proteome</keyword>
<dbReference type="Proteomes" id="UP000298663">
    <property type="component" value="Unassembled WGS sequence"/>
</dbReference>
<dbReference type="Pfam" id="PF13384">
    <property type="entry name" value="HTH_23"/>
    <property type="match status" value="1"/>
</dbReference>
<reference evidence="2 3" key="2">
    <citation type="journal article" date="2019" name="G3 (Bethesda)">
        <title>Hybrid Assembly of the Genome of the Entomopathogenic Nematode Steinernema carpocapsae Identifies the X-Chromosome.</title>
        <authorList>
            <person name="Serra L."/>
            <person name="Macchietto M."/>
            <person name="Macias-Munoz A."/>
            <person name="McGill C.J."/>
            <person name="Rodriguez I.M."/>
            <person name="Rodriguez B."/>
            <person name="Murad R."/>
            <person name="Mortazavi A."/>
        </authorList>
    </citation>
    <scope>NUCLEOTIDE SEQUENCE [LARGE SCALE GENOMIC DNA]</scope>
    <source>
        <strain evidence="2 3">ALL</strain>
    </source>
</reference>
<organism evidence="2 3">
    <name type="scientific">Steinernema carpocapsae</name>
    <name type="common">Entomopathogenic nematode</name>
    <dbReference type="NCBI Taxonomy" id="34508"/>
    <lineage>
        <taxon>Eukaryota</taxon>
        <taxon>Metazoa</taxon>
        <taxon>Ecdysozoa</taxon>
        <taxon>Nematoda</taxon>
        <taxon>Chromadorea</taxon>
        <taxon>Rhabditida</taxon>
        <taxon>Tylenchina</taxon>
        <taxon>Panagrolaimomorpha</taxon>
        <taxon>Strongyloidoidea</taxon>
        <taxon>Steinernematidae</taxon>
        <taxon>Steinernema</taxon>
    </lineage>
</organism>
<feature type="region of interest" description="Disordered" evidence="1">
    <location>
        <begin position="35"/>
        <end position="82"/>
    </location>
</feature>
<dbReference type="EMBL" id="AZBU02000007">
    <property type="protein sequence ID" value="TKR70712.1"/>
    <property type="molecule type" value="Genomic_DNA"/>
</dbReference>
<proteinExistence type="predicted"/>
<reference evidence="2 3" key="1">
    <citation type="journal article" date="2015" name="Genome Biol.">
        <title>Comparative genomics of Steinernema reveals deeply conserved gene regulatory networks.</title>
        <authorList>
            <person name="Dillman A.R."/>
            <person name="Macchietto M."/>
            <person name="Porter C.F."/>
            <person name="Rogers A."/>
            <person name="Williams B."/>
            <person name="Antoshechkin I."/>
            <person name="Lee M.M."/>
            <person name="Goodwin Z."/>
            <person name="Lu X."/>
            <person name="Lewis E.E."/>
            <person name="Goodrich-Blair H."/>
            <person name="Stock S.P."/>
            <person name="Adams B.J."/>
            <person name="Sternberg P.W."/>
            <person name="Mortazavi A."/>
        </authorList>
    </citation>
    <scope>NUCLEOTIDE SEQUENCE [LARGE SCALE GENOMIC DNA]</scope>
    <source>
        <strain evidence="2 3">ALL</strain>
    </source>
</reference>
<evidence type="ECO:0000313" key="2">
    <source>
        <dbReference type="EMBL" id="TKR70712.1"/>
    </source>
</evidence>
<comment type="caution">
    <text evidence="2">The sequence shown here is derived from an EMBL/GenBank/DDBJ whole genome shotgun (WGS) entry which is preliminary data.</text>
</comment>
<gene>
    <name evidence="2" type="ORF">L596_022700</name>
</gene>
<dbReference type="Gene3D" id="1.10.10.10">
    <property type="entry name" value="Winged helix-like DNA-binding domain superfamily/Winged helix DNA-binding domain"/>
    <property type="match status" value="1"/>
</dbReference>